<evidence type="ECO:0000256" key="1">
    <source>
        <dbReference type="SAM" id="MobiDB-lite"/>
    </source>
</evidence>
<accession>A0A8E2JSN1</accession>
<dbReference type="EMBL" id="KV749810">
    <property type="protein sequence ID" value="OCL07699.1"/>
    <property type="molecule type" value="Genomic_DNA"/>
</dbReference>
<feature type="compositionally biased region" description="Pro residues" evidence="1">
    <location>
        <begin position="139"/>
        <end position="154"/>
    </location>
</feature>
<evidence type="ECO:0000313" key="2">
    <source>
        <dbReference type="EMBL" id="OCL07699.1"/>
    </source>
</evidence>
<name>A0A8E2JSN1_9PEZI</name>
<dbReference type="Proteomes" id="UP000250140">
    <property type="component" value="Unassembled WGS sequence"/>
</dbReference>
<protein>
    <submittedName>
        <fullName evidence="2">Uncharacterized protein</fullName>
    </submittedName>
</protein>
<dbReference type="OrthoDB" id="6614653at2759"/>
<feature type="region of interest" description="Disordered" evidence="1">
    <location>
        <begin position="134"/>
        <end position="161"/>
    </location>
</feature>
<proteinExistence type="predicted"/>
<evidence type="ECO:0000313" key="3">
    <source>
        <dbReference type="Proteomes" id="UP000250140"/>
    </source>
</evidence>
<sequence>MASSQHLDPHERPPDYIRRVYKKYQKMKPQDLDKDPDIIDFKRGLSEEQQKYIKVIKEYKPEELVPAFQAFEGIQESTDSQGGLINSPVLVYEHSEMPGIYFLLLSMNIHIMSLLVICQFAQLFIISSDPLNSSQTSQPLPPSSEAPNIKPQPSPYHSLPL</sequence>
<keyword evidence="3" id="KW-1185">Reference proteome</keyword>
<reference evidence="2 3" key="1">
    <citation type="journal article" date="2016" name="Nat. Commun.">
        <title>Ectomycorrhizal ecology is imprinted in the genome of the dominant symbiotic fungus Cenococcum geophilum.</title>
        <authorList>
            <consortium name="DOE Joint Genome Institute"/>
            <person name="Peter M."/>
            <person name="Kohler A."/>
            <person name="Ohm R.A."/>
            <person name="Kuo A."/>
            <person name="Krutzmann J."/>
            <person name="Morin E."/>
            <person name="Arend M."/>
            <person name="Barry K.W."/>
            <person name="Binder M."/>
            <person name="Choi C."/>
            <person name="Clum A."/>
            <person name="Copeland A."/>
            <person name="Grisel N."/>
            <person name="Haridas S."/>
            <person name="Kipfer T."/>
            <person name="LaButti K."/>
            <person name="Lindquist E."/>
            <person name="Lipzen A."/>
            <person name="Maire R."/>
            <person name="Meier B."/>
            <person name="Mihaltcheva S."/>
            <person name="Molinier V."/>
            <person name="Murat C."/>
            <person name="Poggeler S."/>
            <person name="Quandt C.A."/>
            <person name="Sperisen C."/>
            <person name="Tritt A."/>
            <person name="Tisserant E."/>
            <person name="Crous P.W."/>
            <person name="Henrissat B."/>
            <person name="Nehls U."/>
            <person name="Egli S."/>
            <person name="Spatafora J.W."/>
            <person name="Grigoriev I.V."/>
            <person name="Martin F.M."/>
        </authorList>
    </citation>
    <scope>NUCLEOTIDE SEQUENCE [LARGE SCALE GENOMIC DNA]</scope>
    <source>
        <strain evidence="2 3">CBS 207.34</strain>
    </source>
</reference>
<dbReference type="AlphaFoldDB" id="A0A8E2JSN1"/>
<organism evidence="2 3">
    <name type="scientific">Glonium stellatum</name>
    <dbReference type="NCBI Taxonomy" id="574774"/>
    <lineage>
        <taxon>Eukaryota</taxon>
        <taxon>Fungi</taxon>
        <taxon>Dikarya</taxon>
        <taxon>Ascomycota</taxon>
        <taxon>Pezizomycotina</taxon>
        <taxon>Dothideomycetes</taxon>
        <taxon>Pleosporomycetidae</taxon>
        <taxon>Gloniales</taxon>
        <taxon>Gloniaceae</taxon>
        <taxon>Glonium</taxon>
    </lineage>
</organism>
<gene>
    <name evidence="2" type="ORF">AOQ84DRAFT_54036</name>
</gene>